<accession>A0A4Q0U8L1</accession>
<dbReference type="SMART" id="SM00642">
    <property type="entry name" value="Aamy"/>
    <property type="match status" value="1"/>
</dbReference>
<evidence type="ECO:0000256" key="2">
    <source>
        <dbReference type="ARBA" id="ARBA00023295"/>
    </source>
</evidence>
<sequence length="619" mass="70460">MKKFLTSIACAAISTAGLCSAANLTIDRVEPPYWWTGMQQDTLQIMVHGKDIANSIVSVDYPDVRLAEQVRLESPNYLLLYLAIGKEAKPGTMDLKFMDGKKSKTLPYELKARTKAPEDYKGFDSSDVLYLIMPDRFASDGRKEDKAVKDLDYPSTADRSDPNARHGGNIGGLQQHLGYIDSLGVTAVWVCPVLENDMPGGSYHGYATTNYYRIDPRFGTNDEWKAFIEEAHKRGIKVVMDMIFNHSGSNHPWRKDAPTADWYNNSDNYIQTNYRLSTVHDPYVSDYDYSRTVNGWFVEAMPDLNQRNKHLAKYLTQNSIWWIEDAKIDGIRMDTHPYADFKAMAQWLRDVRKEYPSFNIVGECWYGTEGGEAYWQKGSKVNPHGDSELETVMDFVLSIKARNAFSSQTDPWNGLNEMYDHLALDYLFPNPSKILTFLDNHDTDRFLLEEPENLGWWKQAIAFLLTTRGIPQLYYGTEILMHGSKEGSDGYIRKDMPGGFPGDKDVNVFTGEGLSDKQQEALGFIRKVLNWRKGNDVVAKGSLKHFMPQQGVYVYERRLGDKQVVVMMNGNDAPKTMNMEQTAEILPYGTTLTDMLTGKKVTITPEMTFAPRELYILEN</sequence>
<dbReference type="InterPro" id="IPR017853">
    <property type="entry name" value="GH"/>
</dbReference>
<dbReference type="SUPFAM" id="SSF51445">
    <property type="entry name" value="(Trans)glycosidases"/>
    <property type="match status" value="1"/>
</dbReference>
<dbReference type="InterPro" id="IPR019492">
    <property type="entry name" value="Cyclo-malto-dextrinase_C"/>
</dbReference>
<dbReference type="Pfam" id="PF00128">
    <property type="entry name" value="Alpha-amylase"/>
    <property type="match status" value="1"/>
</dbReference>
<dbReference type="SUPFAM" id="SSF81296">
    <property type="entry name" value="E set domains"/>
    <property type="match status" value="1"/>
</dbReference>
<dbReference type="InterPro" id="IPR006047">
    <property type="entry name" value="GH13_cat_dom"/>
</dbReference>
<dbReference type="Gene3D" id="2.60.40.10">
    <property type="entry name" value="Immunoglobulins"/>
    <property type="match status" value="1"/>
</dbReference>
<reference evidence="3" key="1">
    <citation type="journal article" date="2021" name="PeerJ">
        <title>Extensive microbial diversity within the chicken gut microbiome revealed by metagenomics and culture.</title>
        <authorList>
            <person name="Gilroy R."/>
            <person name="Ravi A."/>
            <person name="Getino M."/>
            <person name="Pursley I."/>
            <person name="Horton D.L."/>
            <person name="Alikhan N.F."/>
            <person name="Baker D."/>
            <person name="Gharbi K."/>
            <person name="Hall N."/>
            <person name="Watson M."/>
            <person name="Adriaenssens E.M."/>
            <person name="Foster-Nyarko E."/>
            <person name="Jarju S."/>
            <person name="Secka A."/>
            <person name="Antonio M."/>
            <person name="Oren A."/>
            <person name="Chaudhuri R.R."/>
            <person name="La Ragione R."/>
            <person name="Hildebrand F."/>
            <person name="Pallen M.J."/>
        </authorList>
    </citation>
    <scope>NUCLEOTIDE SEQUENCE</scope>
    <source>
        <strain evidence="3">4100</strain>
    </source>
</reference>
<dbReference type="Proteomes" id="UP000711407">
    <property type="component" value="Unassembled WGS sequence"/>
</dbReference>
<dbReference type="Pfam" id="PF09087">
    <property type="entry name" value="Cyc-maltodext_N"/>
    <property type="match status" value="1"/>
</dbReference>
<name>A0A4Q0U8L1_9BACT</name>
<evidence type="ECO:0000313" key="4">
    <source>
        <dbReference type="Proteomes" id="UP000711407"/>
    </source>
</evidence>
<dbReference type="GO" id="GO:0016798">
    <property type="term" value="F:hydrolase activity, acting on glycosyl bonds"/>
    <property type="evidence" value="ECO:0007669"/>
    <property type="project" value="UniProtKB-KW"/>
</dbReference>
<organism evidence="3 4">
    <name type="scientific">Candidatus Amulumruptor caecigallinarius</name>
    <dbReference type="NCBI Taxonomy" id="2109911"/>
    <lineage>
        <taxon>Bacteria</taxon>
        <taxon>Pseudomonadati</taxon>
        <taxon>Bacteroidota</taxon>
        <taxon>Bacteroidia</taxon>
        <taxon>Bacteroidales</taxon>
        <taxon>Muribaculaceae</taxon>
        <taxon>Candidatus Amulumruptor</taxon>
    </lineage>
</organism>
<keyword evidence="2" id="KW-0326">Glycosidase</keyword>
<dbReference type="Gene3D" id="2.60.40.1180">
    <property type="entry name" value="Golgi alpha-mannosidase II"/>
    <property type="match status" value="1"/>
</dbReference>
<dbReference type="PANTHER" id="PTHR10357">
    <property type="entry name" value="ALPHA-AMYLASE FAMILY MEMBER"/>
    <property type="match status" value="1"/>
</dbReference>
<dbReference type="PANTHER" id="PTHR10357:SF210">
    <property type="entry name" value="MALTODEXTRIN GLUCOSIDASE"/>
    <property type="match status" value="1"/>
</dbReference>
<reference evidence="3" key="2">
    <citation type="submission" date="2021-09" db="EMBL/GenBank/DDBJ databases">
        <authorList>
            <person name="Gilroy R."/>
        </authorList>
    </citation>
    <scope>NUCLEOTIDE SEQUENCE</scope>
    <source>
        <strain evidence="3">4100</strain>
    </source>
</reference>
<evidence type="ECO:0000256" key="1">
    <source>
        <dbReference type="ARBA" id="ARBA00022801"/>
    </source>
</evidence>
<dbReference type="InterPro" id="IPR013780">
    <property type="entry name" value="Glyco_hydro_b"/>
</dbReference>
<dbReference type="Pfam" id="PF10438">
    <property type="entry name" value="Cyc-maltodext_C"/>
    <property type="match status" value="1"/>
</dbReference>
<dbReference type="InterPro" id="IPR014756">
    <property type="entry name" value="Ig_E-set"/>
</dbReference>
<dbReference type="AlphaFoldDB" id="A0A4Q0U8L1"/>
<dbReference type="CDD" id="cd11340">
    <property type="entry name" value="AmyAc_bac_CMD_like_3"/>
    <property type="match status" value="1"/>
</dbReference>
<keyword evidence="1 3" id="KW-0378">Hydrolase</keyword>
<proteinExistence type="predicted"/>
<dbReference type="GO" id="GO:0005975">
    <property type="term" value="P:carbohydrate metabolic process"/>
    <property type="evidence" value="ECO:0007669"/>
    <property type="project" value="InterPro"/>
</dbReference>
<comment type="caution">
    <text evidence="3">The sequence shown here is derived from an EMBL/GenBank/DDBJ whole genome shotgun (WGS) entry which is preliminary data.</text>
</comment>
<dbReference type="InterPro" id="IPR013783">
    <property type="entry name" value="Ig-like_fold"/>
</dbReference>
<dbReference type="EMBL" id="DYXT01000028">
    <property type="protein sequence ID" value="HJE39183.1"/>
    <property type="molecule type" value="Genomic_DNA"/>
</dbReference>
<dbReference type="InterPro" id="IPR015171">
    <property type="entry name" value="Cyc-maltodext_N"/>
</dbReference>
<evidence type="ECO:0000313" key="3">
    <source>
        <dbReference type="EMBL" id="HJE39183.1"/>
    </source>
</evidence>
<gene>
    <name evidence="3" type="ORF">K8V47_05435</name>
</gene>
<protein>
    <submittedName>
        <fullName evidence="3">Glycoside hydrolase family 13 protein</fullName>
    </submittedName>
</protein>
<dbReference type="Gene3D" id="3.20.20.80">
    <property type="entry name" value="Glycosidases"/>
    <property type="match status" value="1"/>
</dbReference>
<dbReference type="SUPFAM" id="SSF51011">
    <property type="entry name" value="Glycosyl hydrolase domain"/>
    <property type="match status" value="1"/>
</dbReference>